<comment type="caution">
    <text evidence="14">The sequence shown here is derived from an EMBL/GenBank/DDBJ whole genome shotgun (WGS) entry which is preliminary data.</text>
</comment>
<evidence type="ECO:0000256" key="12">
    <source>
        <dbReference type="ARBA" id="ARBA00023136"/>
    </source>
</evidence>
<evidence type="ECO:0000256" key="3">
    <source>
        <dbReference type="ARBA" id="ARBA00006742"/>
    </source>
</evidence>
<keyword evidence="15" id="KW-1185">Reference proteome</keyword>
<dbReference type="GO" id="GO:0005886">
    <property type="term" value="C:plasma membrane"/>
    <property type="evidence" value="ECO:0007669"/>
    <property type="project" value="UniProtKB-SubCell"/>
</dbReference>
<evidence type="ECO:0000256" key="11">
    <source>
        <dbReference type="ARBA" id="ARBA00023010"/>
    </source>
</evidence>
<dbReference type="SMART" id="SM01323">
    <property type="entry name" value="YajC"/>
    <property type="match status" value="1"/>
</dbReference>
<dbReference type="NCBIfam" id="TIGR00739">
    <property type="entry name" value="yajC"/>
    <property type="match status" value="1"/>
</dbReference>
<dbReference type="RefSeq" id="WP_034900784.1">
    <property type="nucleotide sequence ID" value="NZ_CP017057.1"/>
</dbReference>
<evidence type="ECO:0000256" key="6">
    <source>
        <dbReference type="ARBA" id="ARBA00022448"/>
    </source>
</evidence>
<keyword evidence="10 13" id="KW-1133">Transmembrane helix</keyword>
<reference evidence="14 15" key="1">
    <citation type="submission" date="2014-04" db="EMBL/GenBank/DDBJ databases">
        <title>A comprehensive comparison of genomes of Erythrobacter spp. Strains.</title>
        <authorList>
            <person name="Zheng Q."/>
        </authorList>
    </citation>
    <scope>NUCLEOTIDE SEQUENCE [LARGE SCALE GENOMIC DNA]</scope>
    <source>
        <strain evidence="14 15">DSM 8509</strain>
    </source>
</reference>
<evidence type="ECO:0000256" key="8">
    <source>
        <dbReference type="ARBA" id="ARBA00022692"/>
    </source>
</evidence>
<evidence type="ECO:0000256" key="2">
    <source>
        <dbReference type="ARBA" id="ARBA00004162"/>
    </source>
</evidence>
<protein>
    <recommendedName>
        <fullName evidence="5">Sec translocon accessory complex subunit YajC</fullName>
    </recommendedName>
</protein>
<keyword evidence="9" id="KW-0653">Protein transport</keyword>
<dbReference type="PANTHER" id="PTHR33909:SF1">
    <property type="entry name" value="SEC TRANSLOCON ACCESSORY COMPLEX SUBUNIT YAJC"/>
    <property type="match status" value="1"/>
</dbReference>
<comment type="function">
    <text evidence="1">The SecYEG-SecDF-YajC-YidC holo-translocon (HTL) protein secretase/insertase is a supercomplex required for protein secretion, insertion of proteins into membranes, and assembly of membrane protein complexes. While the SecYEG complex is essential for assembly of a number of proteins and complexes, the SecDF-YajC-YidC subcomplex facilitates these functions.</text>
</comment>
<evidence type="ECO:0000256" key="10">
    <source>
        <dbReference type="ARBA" id="ARBA00022989"/>
    </source>
</evidence>
<dbReference type="KEGG" id="elq:Ga0102493_112961"/>
<dbReference type="PATRIC" id="fig|39960.10.peg.2057"/>
<keyword evidence="6" id="KW-0813">Transport</keyword>
<dbReference type="Pfam" id="PF02699">
    <property type="entry name" value="YajC"/>
    <property type="match status" value="1"/>
</dbReference>
<gene>
    <name evidence="14" type="ORF">EH32_05490</name>
</gene>
<keyword evidence="12 13" id="KW-0472">Membrane</keyword>
<dbReference type="PRINTS" id="PR01853">
    <property type="entry name" value="YAJCTRNLCASE"/>
</dbReference>
<name>A0A074MYN4_9SPHN</name>
<evidence type="ECO:0000256" key="4">
    <source>
        <dbReference type="ARBA" id="ARBA00011718"/>
    </source>
</evidence>
<dbReference type="PANTHER" id="PTHR33909">
    <property type="entry name" value="SEC TRANSLOCON ACCESSORY COMPLEX SUBUNIT YAJC"/>
    <property type="match status" value="1"/>
</dbReference>
<dbReference type="EMBL" id="JMIX01000003">
    <property type="protein sequence ID" value="KEO98559.1"/>
    <property type="molecule type" value="Genomic_DNA"/>
</dbReference>
<evidence type="ECO:0000256" key="5">
    <source>
        <dbReference type="ARBA" id="ARBA00014962"/>
    </source>
</evidence>
<dbReference type="AlphaFoldDB" id="A0A074MYN4"/>
<evidence type="ECO:0000256" key="9">
    <source>
        <dbReference type="ARBA" id="ARBA00022927"/>
    </source>
</evidence>
<comment type="similarity">
    <text evidence="3">Belongs to the YajC family.</text>
</comment>
<comment type="subcellular location">
    <subcellularLocation>
        <location evidence="2">Cell membrane</location>
        <topology evidence="2">Single-pass membrane protein</topology>
    </subcellularLocation>
</comment>
<evidence type="ECO:0000256" key="7">
    <source>
        <dbReference type="ARBA" id="ARBA00022475"/>
    </source>
</evidence>
<sequence>MIDILAAGAGAAEAPPAWINLLPIVGMVLIFWFLIIRPQMKRQKEHQQKISELKKGDQVVTAGGLVGKIVKVDDTYVELDLAQGVRVKAVKATIGDIIPPGGSAAND</sequence>
<evidence type="ECO:0000313" key="14">
    <source>
        <dbReference type="EMBL" id="KEO98559.1"/>
    </source>
</evidence>
<feature type="transmembrane region" description="Helical" evidence="13">
    <location>
        <begin position="17"/>
        <end position="36"/>
    </location>
</feature>
<keyword evidence="8 13" id="KW-0812">Transmembrane</keyword>
<organism evidence="14 15">
    <name type="scientific">Erythrobacter litoralis</name>
    <dbReference type="NCBI Taxonomy" id="39960"/>
    <lineage>
        <taxon>Bacteria</taxon>
        <taxon>Pseudomonadati</taxon>
        <taxon>Pseudomonadota</taxon>
        <taxon>Alphaproteobacteria</taxon>
        <taxon>Sphingomonadales</taxon>
        <taxon>Erythrobacteraceae</taxon>
        <taxon>Erythrobacter/Porphyrobacter group</taxon>
        <taxon>Erythrobacter</taxon>
    </lineage>
</organism>
<dbReference type="GO" id="GO:0015031">
    <property type="term" value="P:protein transport"/>
    <property type="evidence" value="ECO:0007669"/>
    <property type="project" value="UniProtKB-KW"/>
</dbReference>
<dbReference type="Proteomes" id="UP000027866">
    <property type="component" value="Unassembled WGS sequence"/>
</dbReference>
<dbReference type="InterPro" id="IPR003849">
    <property type="entry name" value="Preprotein_translocase_YajC"/>
</dbReference>
<evidence type="ECO:0000256" key="1">
    <source>
        <dbReference type="ARBA" id="ARBA00002061"/>
    </source>
</evidence>
<comment type="subunit">
    <text evidence="4">Part of the SecDF-YidC-YajC translocase complex. The SecDF-YidC-YajC translocase forms a supercomplex with SecYEG, called the holo-translocon (HTL).</text>
</comment>
<evidence type="ECO:0000256" key="13">
    <source>
        <dbReference type="SAM" id="Phobius"/>
    </source>
</evidence>
<keyword evidence="7" id="KW-1003">Cell membrane</keyword>
<accession>A0A074MYN4</accession>
<proteinExistence type="inferred from homology"/>
<dbReference type="OrthoDB" id="9811406at2"/>
<keyword evidence="11" id="KW-0811">Translocation</keyword>
<evidence type="ECO:0000313" key="15">
    <source>
        <dbReference type="Proteomes" id="UP000027866"/>
    </source>
</evidence>